<accession>A0A8T2RMW9</accession>
<proteinExistence type="predicted"/>
<reference evidence="2" key="1">
    <citation type="submission" date="2021-08" db="EMBL/GenBank/DDBJ databases">
        <title>WGS assembly of Ceratopteris richardii.</title>
        <authorList>
            <person name="Marchant D.B."/>
            <person name="Chen G."/>
            <person name="Jenkins J."/>
            <person name="Shu S."/>
            <person name="Leebens-Mack J."/>
            <person name="Grimwood J."/>
            <person name="Schmutz J."/>
            <person name="Soltis P."/>
            <person name="Soltis D."/>
            <person name="Chen Z.-H."/>
        </authorList>
    </citation>
    <scope>NUCLEOTIDE SEQUENCE</scope>
    <source>
        <strain evidence="2">Whitten #5841</strain>
        <tissue evidence="2">Leaf</tissue>
    </source>
</reference>
<dbReference type="PRINTS" id="PR02081">
    <property type="entry name" value="GIGANTEA"/>
</dbReference>
<dbReference type="OrthoDB" id="1893477at2759"/>
<evidence type="ECO:0000313" key="2">
    <source>
        <dbReference type="EMBL" id="KAH7297849.1"/>
    </source>
</evidence>
<dbReference type="AlphaFoldDB" id="A0A8T2RMW9"/>
<dbReference type="PANTHER" id="PTHR36319">
    <property type="entry name" value="PROTEIN GIGANTEA"/>
    <property type="match status" value="1"/>
</dbReference>
<name>A0A8T2RMW9_CERRI</name>
<dbReference type="GO" id="GO:0042752">
    <property type="term" value="P:regulation of circadian rhythm"/>
    <property type="evidence" value="ECO:0007669"/>
    <property type="project" value="TreeGrafter"/>
</dbReference>
<feature type="region of interest" description="Disordered" evidence="1">
    <location>
        <begin position="617"/>
        <end position="642"/>
    </location>
</feature>
<dbReference type="PANTHER" id="PTHR36319:SF1">
    <property type="entry name" value="PROTEIN GIGANTEA"/>
    <property type="match status" value="1"/>
</dbReference>
<gene>
    <name evidence="2" type="ORF">KP509_25G015300</name>
</gene>
<dbReference type="Proteomes" id="UP000825935">
    <property type="component" value="Chromosome 25"/>
</dbReference>
<keyword evidence="3" id="KW-1185">Reference proteome</keyword>
<evidence type="ECO:0000313" key="3">
    <source>
        <dbReference type="Proteomes" id="UP000825935"/>
    </source>
</evidence>
<dbReference type="GO" id="GO:0005634">
    <property type="term" value="C:nucleus"/>
    <property type="evidence" value="ECO:0007669"/>
    <property type="project" value="TreeGrafter"/>
</dbReference>
<organism evidence="2 3">
    <name type="scientific">Ceratopteris richardii</name>
    <name type="common">Triangle waterfern</name>
    <dbReference type="NCBI Taxonomy" id="49495"/>
    <lineage>
        <taxon>Eukaryota</taxon>
        <taxon>Viridiplantae</taxon>
        <taxon>Streptophyta</taxon>
        <taxon>Embryophyta</taxon>
        <taxon>Tracheophyta</taxon>
        <taxon>Polypodiopsida</taxon>
        <taxon>Polypodiidae</taxon>
        <taxon>Polypodiales</taxon>
        <taxon>Pteridineae</taxon>
        <taxon>Pteridaceae</taxon>
        <taxon>Parkerioideae</taxon>
        <taxon>Ceratopteris</taxon>
    </lineage>
</organism>
<feature type="region of interest" description="Disordered" evidence="1">
    <location>
        <begin position="845"/>
        <end position="865"/>
    </location>
</feature>
<feature type="compositionally biased region" description="Low complexity" evidence="1">
    <location>
        <begin position="627"/>
        <end position="641"/>
    </location>
</feature>
<protein>
    <recommendedName>
        <fullName evidence="4">GIGANTEA</fullName>
    </recommendedName>
</protein>
<dbReference type="InterPro" id="IPR026211">
    <property type="entry name" value="GIGANTEA"/>
</dbReference>
<dbReference type="EMBL" id="CM035430">
    <property type="protein sequence ID" value="KAH7297849.1"/>
    <property type="molecule type" value="Genomic_DNA"/>
</dbReference>
<dbReference type="GO" id="GO:0006950">
    <property type="term" value="P:response to stress"/>
    <property type="evidence" value="ECO:0007669"/>
    <property type="project" value="TreeGrafter"/>
</dbReference>
<comment type="caution">
    <text evidence="2">The sequence shown here is derived from an EMBL/GenBank/DDBJ whole genome shotgun (WGS) entry which is preliminary data.</text>
</comment>
<sequence length="1170" mass="126857">MSSPHQRWIQQVLSSSLVRPPPQNLDQKQTEILAYVELFAQCASESFGHDISELVRSHYPHTEAALLDDVLATFILHHPEHGHSILHALLSCILDGTLVYSKNSPPFGSFVSLFSPSCEVTVLRLYVSEQWALACGEILRVLTHYNRPVSNSEVAQIERLLYENDPHKECSSRTPQSHQDPEKKTLTRLLTPWITDSLLAAPLGVKSDYFRWCGGVMGKYAAGGELKPPTTVGSKGPGKHPQLMPSTPRWAVANGAAVILSVCDDEVLRYETAELTAAAVPALLLPPPATALDDHLVAGLPPLEPFARLFHRYYAIATPGATQRLFLGLLEAPPSWAPDALDAAVQLVELLRSAEDYTSTMQLPRNWLHLHFLRPVGAALAMRSGIAADAAAALLFRVFSQPALLFPAPGHAQDLHGKQSLPGASDQLERSVREQMAESAARATEEATARGIASLMCDHGPDVEWQICTLWEAAYGLLPLDSSAANLPELVIATPLQPPLLSWNLFRPLLRVLEYLPNGSPSEACLLRIFTATVEVILQRTIPCEDNQDTKNGVLKYSNFGTGSRLGLRQVASTELRAMVHSLFTEACPSADLSARLLSMAFTVCLSHDAVHQDRNKSSFTGEEYSDVSTSPSRTSSPRVSDGLKQRGAVATFDSYVVAAVCALACEVQLLTLTSPMVGTRKQRSFQLSKYGVSLPESGTTSTSLQVGVSSAVTNARRLLRLLEALLSLVPQSSYVVPVNGSTSSGEIVAAAVVAAHISEVLEKSKACTQALRAIQRCTWEPKLSAKAAAVLHLVENNRKVVTAVVDSSRSYNVKKEMNVESSAENLDEANTNLGIRKRGQIQCSSMGSRNSSEKAQAHSCSAEWDKDMKGKQTNDLEMRVSEQGFSGLPKNVSDVVSILCMDKNDASHGNIGTFITRVLRENEDLSIAAVPLLCKGLLTEPEVPTNGEGTSAKKGWRQVVEALCNIVSVYPEKAAAAIMFQVKKDLQPWVRAHQGPDSADIWQANKRIVCLLSELLRLHNVPEAIKIIAENDDALARATEGLTVDGEACTIPQLELLEAIAIVTQHLALGESCTVESLSILLKMRLPAIVRCLSHGSAHVRALSIALLQNEVYSTSASMHDQREKSLEDEWKLAVANCVAQEIITLQAMGMPVSMLLEAASSLGCCVPA</sequence>
<evidence type="ECO:0008006" key="4">
    <source>
        <dbReference type="Google" id="ProtNLM"/>
    </source>
</evidence>
<evidence type="ECO:0000256" key="1">
    <source>
        <dbReference type="SAM" id="MobiDB-lite"/>
    </source>
</evidence>
<dbReference type="OMA" id="QCKWDAE"/>